<dbReference type="GO" id="GO:0017178">
    <property type="term" value="F:diphthine-ammonia ligase activity"/>
    <property type="evidence" value="ECO:0007669"/>
    <property type="project" value="TreeGrafter"/>
</dbReference>
<name>L0ACG9_CALLD</name>
<dbReference type="FunCoup" id="L0ACG9">
    <property type="interactions" value="62"/>
</dbReference>
<dbReference type="CDD" id="cd01994">
    <property type="entry name" value="AANH_PF0828-like"/>
    <property type="match status" value="1"/>
</dbReference>
<feature type="domain" description="Diphthamide synthase" evidence="1">
    <location>
        <begin position="4"/>
        <end position="217"/>
    </location>
</feature>
<keyword evidence="3" id="KW-1185">Reference proteome</keyword>
<dbReference type="RefSeq" id="WP_015233001.1">
    <property type="nucleotide sequence ID" value="NC_019791.1"/>
</dbReference>
<dbReference type="GO" id="GO:0005524">
    <property type="term" value="F:ATP binding"/>
    <property type="evidence" value="ECO:0007669"/>
    <property type="project" value="UniProtKB-KW"/>
</dbReference>
<dbReference type="PIRSF" id="PIRSF039123">
    <property type="entry name" value="Diphthamide_synthase"/>
    <property type="match status" value="1"/>
</dbReference>
<dbReference type="KEGG" id="clg:Calag_1396"/>
<dbReference type="OrthoDB" id="372052at2157"/>
<reference evidence="3" key="1">
    <citation type="submission" date="2012-03" db="EMBL/GenBank/DDBJ databases">
        <title>Complete genome of Caldisphaera lagunensis DSM 15908.</title>
        <authorList>
            <person name="Lucas S."/>
            <person name="Copeland A."/>
            <person name="Lapidus A."/>
            <person name="Glavina del Rio T."/>
            <person name="Dalin E."/>
            <person name="Tice H."/>
            <person name="Bruce D."/>
            <person name="Goodwin L."/>
            <person name="Pitluck S."/>
            <person name="Peters L."/>
            <person name="Mikhailova N."/>
            <person name="Teshima H."/>
            <person name="Kyrpides N."/>
            <person name="Mavromatis K."/>
            <person name="Ivanova N."/>
            <person name="Brettin T."/>
            <person name="Detter J.C."/>
            <person name="Han C."/>
            <person name="Larimer F."/>
            <person name="Land M."/>
            <person name="Hauser L."/>
            <person name="Markowitz V."/>
            <person name="Cheng J.-F."/>
            <person name="Hugenholtz P."/>
            <person name="Woyke T."/>
            <person name="Wu D."/>
            <person name="Spring S."/>
            <person name="Schroeder M."/>
            <person name="Brambilla E."/>
            <person name="Klenk H.-P."/>
            <person name="Eisen J.A."/>
        </authorList>
    </citation>
    <scope>NUCLEOTIDE SEQUENCE [LARGE SCALE GENOMIC DNA]</scope>
    <source>
        <strain evidence="3">DSM 15908 / JCM 11604 / IC-154</strain>
    </source>
</reference>
<dbReference type="InterPro" id="IPR030662">
    <property type="entry name" value="DPH6/MJ0570"/>
</dbReference>
<dbReference type="Gene3D" id="3.40.50.620">
    <property type="entry name" value="HUPs"/>
    <property type="match status" value="1"/>
</dbReference>
<protein>
    <submittedName>
        <fullName evidence="2">Metal-binding-domain/4Fe-4S-binding-domain containing ABC transporter, ATP-binding protein</fullName>
    </submittedName>
</protein>
<dbReference type="eggNOG" id="arCOG00035">
    <property type="taxonomic scope" value="Archaea"/>
</dbReference>
<dbReference type="AlphaFoldDB" id="L0ACG9"/>
<keyword evidence="2" id="KW-0547">Nucleotide-binding</keyword>
<dbReference type="GeneID" id="14212656"/>
<gene>
    <name evidence="2" type="ordered locus">Calag_1396</name>
</gene>
<dbReference type="InParanoid" id="L0ACG9"/>
<evidence type="ECO:0000313" key="3">
    <source>
        <dbReference type="Proteomes" id="UP000010469"/>
    </source>
</evidence>
<dbReference type="PANTHER" id="PTHR12196">
    <property type="entry name" value="DOMAIN OF UNKNOWN FUNCTION 71 DUF71 -CONTAINING PROTEIN"/>
    <property type="match status" value="1"/>
</dbReference>
<evidence type="ECO:0000259" key="1">
    <source>
        <dbReference type="Pfam" id="PF01902"/>
    </source>
</evidence>
<dbReference type="Gene3D" id="3.90.1490.10">
    <property type="entry name" value="putative n-type atp pyrophosphatase, domain 2"/>
    <property type="match status" value="1"/>
</dbReference>
<dbReference type="InterPro" id="IPR014729">
    <property type="entry name" value="Rossmann-like_a/b/a_fold"/>
</dbReference>
<accession>L0ACG9</accession>
<dbReference type="InterPro" id="IPR022427">
    <property type="entry name" value="MJ0570_ATP-bd"/>
</dbReference>
<evidence type="ECO:0000313" key="2">
    <source>
        <dbReference type="EMBL" id="AFZ71104.1"/>
    </source>
</evidence>
<sequence length="239" mass="27571">MPKKACSLLSGGKDSTYALHKAVDFGYEISCIASIKPKRNDSYMFHFPFVELTNLQTESMGLKEIHYLLNISGEKEKEVEELYNELYKIKKINDFDTLVIGGIASQYQLKRFEYLARKLNVNLFDPQWGKDPIKYMYELIDYNISFIITQITTYGIPIDFLGIKVDKNVLKKLVDLSKLYGFHIAFEGGEAETFVINAPLFKKGICLEAYRKKISEFEYSLVPKKAFLCDNAEIILNNY</sequence>
<keyword evidence="2" id="KW-0067">ATP-binding</keyword>
<dbReference type="GO" id="GO:0017183">
    <property type="term" value="P:protein histidyl modification to diphthamide"/>
    <property type="evidence" value="ECO:0007669"/>
    <property type="project" value="TreeGrafter"/>
</dbReference>
<dbReference type="Proteomes" id="UP000010469">
    <property type="component" value="Chromosome"/>
</dbReference>
<dbReference type="SUPFAM" id="SSF52402">
    <property type="entry name" value="Adenine nucleotide alpha hydrolases-like"/>
    <property type="match status" value="1"/>
</dbReference>
<dbReference type="EMBL" id="CP003378">
    <property type="protein sequence ID" value="AFZ71104.1"/>
    <property type="molecule type" value="Genomic_DNA"/>
</dbReference>
<dbReference type="InterPro" id="IPR002761">
    <property type="entry name" value="Diphthami_syn_dom"/>
</dbReference>
<dbReference type="Pfam" id="PF01902">
    <property type="entry name" value="Diphthami_syn_2"/>
    <property type="match status" value="1"/>
</dbReference>
<proteinExistence type="predicted"/>
<dbReference type="NCBIfam" id="TIGR00290">
    <property type="entry name" value="MJ0570_dom"/>
    <property type="match status" value="1"/>
</dbReference>
<dbReference type="PANTHER" id="PTHR12196:SF2">
    <property type="entry name" value="DIPHTHINE--AMMONIA LIGASE"/>
    <property type="match status" value="1"/>
</dbReference>
<organism evidence="2 3">
    <name type="scientific">Caldisphaera lagunensis (strain DSM 15908 / JCM 11604 / ANMR 0165 / IC-154)</name>
    <dbReference type="NCBI Taxonomy" id="1056495"/>
    <lineage>
        <taxon>Archaea</taxon>
        <taxon>Thermoproteota</taxon>
        <taxon>Thermoprotei</taxon>
        <taxon>Acidilobales</taxon>
        <taxon>Caldisphaeraceae</taxon>
        <taxon>Caldisphaera</taxon>
    </lineage>
</organism>
<dbReference type="NCBIfam" id="TIGR03679">
    <property type="entry name" value="arCOG00187"/>
    <property type="match status" value="1"/>
</dbReference>
<dbReference type="STRING" id="1056495.Calag_1396"/>
<dbReference type="HOGENOM" id="CLU_010289_0_2_2"/>